<reference evidence="8 9" key="1">
    <citation type="submission" date="2020-10" db="EMBL/GenBank/DDBJ databases">
        <title>Connecting structure to function with the recovery of over 1000 high-quality activated sludge metagenome-assembled genomes encoding full-length rRNA genes using long-read sequencing.</title>
        <authorList>
            <person name="Singleton C.M."/>
            <person name="Petriglieri F."/>
            <person name="Kristensen J.M."/>
            <person name="Kirkegaard R.H."/>
            <person name="Michaelsen T.Y."/>
            <person name="Andersen M.H."/>
            <person name="Karst S.M."/>
            <person name="Dueholm M.S."/>
            <person name="Nielsen P.H."/>
            <person name="Albertsen M."/>
        </authorList>
    </citation>
    <scope>NUCLEOTIDE SEQUENCE [LARGE SCALE GENOMIC DNA]</scope>
    <source>
        <strain evidence="8">Ribe_18-Q3-R11-54_BAT3C.373</strain>
    </source>
</reference>
<evidence type="ECO:0000256" key="3">
    <source>
        <dbReference type="ARBA" id="ARBA00022679"/>
    </source>
</evidence>
<comment type="caution">
    <text evidence="6">Lacks conserved residue(s) required for the propagation of feature annotation.</text>
</comment>
<dbReference type="InterPro" id="IPR029063">
    <property type="entry name" value="SAM-dependent_MTases_sf"/>
</dbReference>
<evidence type="ECO:0000256" key="2">
    <source>
        <dbReference type="ARBA" id="ARBA00022603"/>
    </source>
</evidence>
<comment type="similarity">
    <text evidence="6">Belongs to the class I-like SAM-binding methyltransferase superfamily. RsmB/NOP family.</text>
</comment>
<protein>
    <recommendedName>
        <fullName evidence="7">SAM-dependent MTase RsmB/NOP-type domain-containing protein</fullName>
    </recommendedName>
</protein>
<name>A0A9D7S816_9BACT</name>
<evidence type="ECO:0000256" key="5">
    <source>
        <dbReference type="ARBA" id="ARBA00022884"/>
    </source>
</evidence>
<keyword evidence="1" id="KW-0963">Cytoplasm</keyword>
<gene>
    <name evidence="8" type="ORF">IPO85_09140</name>
</gene>
<evidence type="ECO:0000313" key="8">
    <source>
        <dbReference type="EMBL" id="MBK9717662.1"/>
    </source>
</evidence>
<dbReference type="AlphaFoldDB" id="A0A9D7S816"/>
<evidence type="ECO:0000256" key="1">
    <source>
        <dbReference type="ARBA" id="ARBA00022490"/>
    </source>
</evidence>
<feature type="binding site" evidence="6">
    <location>
        <position position="164"/>
    </location>
    <ligand>
        <name>S-adenosyl-L-methionine</name>
        <dbReference type="ChEBI" id="CHEBI:59789"/>
    </ligand>
</feature>
<dbReference type="InterPro" id="IPR023267">
    <property type="entry name" value="RCMT"/>
</dbReference>
<dbReference type="InterPro" id="IPR027391">
    <property type="entry name" value="Nol1_Nop2_Fmu_2"/>
</dbReference>
<comment type="caution">
    <text evidence="8">The sequence shown here is derived from an EMBL/GenBank/DDBJ whole genome shotgun (WGS) entry which is preliminary data.</text>
</comment>
<feature type="domain" description="SAM-dependent MTase RsmB/NOP-type" evidence="7">
    <location>
        <begin position="1"/>
        <end position="281"/>
    </location>
</feature>
<sequence>MQDILGAEYEDFAASMQEKPPISIRLNPNKPEHEFDLQNPIPWTKMGYYLDTKPIFTLDPYFHAGHYYAQESSSMMLEYIIKQLPIHEDSKVLDLCAAPGGKTTLLCGLLPSSSTIHAHEFHPFRSEILRQNIERWGSPNTIVTSGKLHHLLRTHIQYDLILIDAPCSGEGMFRKEPDAIKQWTGKKIDQCTTSQREILNLAKSLIKPGGYIIYSTCTYNTVENEEMIQEILKDPNYKSISINTDAISGIKIFEYNQGFTYKCFPHRIKGEGFSFSILQNTMSPIEDKKLTNRDPLNHDQKDIVQTYLDISDPYHITKNQEHDWLLLDHISDLYFRLAQSQVKILFAGIPLGHFKGKDWFPNHGLAMSYLLKKNIPTLILNKLEAIDYLRANNHFSAAINDDVWQIVHYQHANLGWVKCIQGKYKNYLPKHIRIHSL</sequence>
<dbReference type="EMBL" id="JADKFW010000005">
    <property type="protein sequence ID" value="MBK9717662.1"/>
    <property type="molecule type" value="Genomic_DNA"/>
</dbReference>
<evidence type="ECO:0000259" key="7">
    <source>
        <dbReference type="PROSITE" id="PS51686"/>
    </source>
</evidence>
<organism evidence="8 9">
    <name type="scientific">Candidatus Defluviibacterium haderslevense</name>
    <dbReference type="NCBI Taxonomy" id="2981993"/>
    <lineage>
        <taxon>Bacteria</taxon>
        <taxon>Pseudomonadati</taxon>
        <taxon>Bacteroidota</taxon>
        <taxon>Saprospiria</taxon>
        <taxon>Saprospirales</taxon>
        <taxon>Saprospiraceae</taxon>
        <taxon>Candidatus Defluviibacterium</taxon>
    </lineage>
</organism>
<feature type="binding site" evidence="6">
    <location>
        <begin position="96"/>
        <end position="102"/>
    </location>
    <ligand>
        <name>S-adenosyl-L-methionine</name>
        <dbReference type="ChEBI" id="CHEBI:59789"/>
    </ligand>
</feature>
<dbReference type="Pfam" id="PF17125">
    <property type="entry name" value="Methyltr_RsmF_N"/>
    <property type="match status" value="1"/>
</dbReference>
<dbReference type="Proteomes" id="UP000808349">
    <property type="component" value="Unassembled WGS sequence"/>
</dbReference>
<accession>A0A9D7S816</accession>
<keyword evidence="3 6" id="KW-0808">Transferase</keyword>
<proteinExistence type="inferred from homology"/>
<dbReference type="GO" id="GO:0008173">
    <property type="term" value="F:RNA methyltransferase activity"/>
    <property type="evidence" value="ECO:0007669"/>
    <property type="project" value="InterPro"/>
</dbReference>
<dbReference type="Gene3D" id="3.30.70.1170">
    <property type="entry name" value="Sun protein, domain 3"/>
    <property type="match status" value="1"/>
</dbReference>
<dbReference type="InterPro" id="IPR031341">
    <property type="entry name" value="Methyltr_RsmF_N"/>
</dbReference>
<evidence type="ECO:0000256" key="6">
    <source>
        <dbReference type="PROSITE-ProRule" id="PRU01023"/>
    </source>
</evidence>
<evidence type="ECO:0000256" key="4">
    <source>
        <dbReference type="ARBA" id="ARBA00022691"/>
    </source>
</evidence>
<feature type="binding site" evidence="6">
    <location>
        <position position="120"/>
    </location>
    <ligand>
        <name>S-adenosyl-L-methionine</name>
        <dbReference type="ChEBI" id="CHEBI:59789"/>
    </ligand>
</feature>
<feature type="active site" description="Nucleophile" evidence="6">
    <location>
        <position position="217"/>
    </location>
</feature>
<dbReference type="InterPro" id="IPR001678">
    <property type="entry name" value="MeTrfase_RsmB-F_NOP2_dom"/>
</dbReference>
<dbReference type="PROSITE" id="PS51686">
    <property type="entry name" value="SAM_MT_RSMB_NOP"/>
    <property type="match status" value="1"/>
</dbReference>
<dbReference type="GO" id="GO:0003723">
    <property type="term" value="F:RNA binding"/>
    <property type="evidence" value="ECO:0007669"/>
    <property type="project" value="UniProtKB-UniRule"/>
</dbReference>
<dbReference type="PANTHER" id="PTHR22807:SF30">
    <property type="entry name" value="28S RRNA (CYTOSINE(4447)-C(5))-METHYLTRANSFERASE-RELATED"/>
    <property type="match status" value="1"/>
</dbReference>
<keyword evidence="4 6" id="KW-0949">S-adenosyl-L-methionine</keyword>
<dbReference type="Pfam" id="PF01189">
    <property type="entry name" value="Methyltr_RsmB-F"/>
    <property type="match status" value="1"/>
</dbReference>
<keyword evidence="2 6" id="KW-0489">Methyltransferase</keyword>
<dbReference type="Gene3D" id="2.30.130.60">
    <property type="match status" value="1"/>
</dbReference>
<dbReference type="PRINTS" id="PR02008">
    <property type="entry name" value="RCMTFAMILY"/>
</dbReference>
<dbReference type="Gene3D" id="3.40.50.150">
    <property type="entry name" value="Vaccinia Virus protein VP39"/>
    <property type="match status" value="1"/>
</dbReference>
<keyword evidence="5 6" id="KW-0694">RNA-binding</keyword>
<dbReference type="GO" id="GO:0001510">
    <property type="term" value="P:RNA methylation"/>
    <property type="evidence" value="ECO:0007669"/>
    <property type="project" value="InterPro"/>
</dbReference>
<dbReference type="InterPro" id="IPR049560">
    <property type="entry name" value="MeTrfase_RsmB-F_NOP2_cat"/>
</dbReference>
<dbReference type="SUPFAM" id="SSF53335">
    <property type="entry name" value="S-adenosyl-L-methionine-dependent methyltransferases"/>
    <property type="match status" value="1"/>
</dbReference>
<dbReference type="PANTHER" id="PTHR22807">
    <property type="entry name" value="NOP2 YEAST -RELATED NOL1/NOP2/FMU SUN DOMAIN-CONTAINING"/>
    <property type="match status" value="1"/>
</dbReference>
<dbReference type="Pfam" id="PF13636">
    <property type="entry name" value="Methyltranf_PUA"/>
    <property type="match status" value="1"/>
</dbReference>
<evidence type="ECO:0000313" key="9">
    <source>
        <dbReference type="Proteomes" id="UP000808349"/>
    </source>
</evidence>